<gene>
    <name evidence="1" type="ORF">FCS21_08030</name>
</gene>
<sequence>MDKVKLPAEEFRALENIMLPDIRNEHFGDKAIVKFRSSIEEFALEGHVPEKLRIQFDTVKNLFLHSYYVYRFFPIVKHQLFVVLEHAIRECIGEKRLDLYRKLKNKGIPKGNPKFSRGLKFNLVFIMDHELIKNEDFSVWQIGKERAAEDKYDEFIFQKMKEDNLDSYQWNPSEIDYEGVEYDYDYLSVLLETTPALRNALAHGSTFLSPTSTLSFEITSVIINKIFERNTKN</sequence>
<dbReference type="EMBL" id="SZVP01000005">
    <property type="protein sequence ID" value="TMM45759.1"/>
    <property type="molecule type" value="Genomic_DNA"/>
</dbReference>
<evidence type="ECO:0000313" key="2">
    <source>
        <dbReference type="Proteomes" id="UP000307702"/>
    </source>
</evidence>
<reference evidence="1 2" key="1">
    <citation type="submission" date="2019-05" db="EMBL/GenBank/DDBJ databases">
        <title>Colwellia ponticola sp. nov., isolated from seawater.</title>
        <authorList>
            <person name="Yoon J.-H."/>
        </authorList>
    </citation>
    <scope>NUCLEOTIDE SEQUENCE [LARGE SCALE GENOMIC DNA]</scope>
    <source>
        <strain evidence="1 2">OISW-25</strain>
    </source>
</reference>
<accession>A0A8H2JM32</accession>
<dbReference type="Proteomes" id="UP000307702">
    <property type="component" value="Unassembled WGS sequence"/>
</dbReference>
<dbReference type="AlphaFoldDB" id="A0A8H2JM32"/>
<dbReference type="OrthoDB" id="9134956at2"/>
<dbReference type="RefSeq" id="WP_138622204.1">
    <property type="nucleotide sequence ID" value="NZ_SZVP01000005.1"/>
</dbReference>
<protein>
    <submittedName>
        <fullName evidence="1">Uncharacterized protein</fullName>
    </submittedName>
</protein>
<proteinExistence type="predicted"/>
<keyword evidence="2" id="KW-1185">Reference proteome</keyword>
<comment type="caution">
    <text evidence="1">The sequence shown here is derived from an EMBL/GenBank/DDBJ whole genome shotgun (WGS) entry which is preliminary data.</text>
</comment>
<evidence type="ECO:0000313" key="1">
    <source>
        <dbReference type="EMBL" id="TMM45759.1"/>
    </source>
</evidence>
<name>A0A8H2JM32_9GAMM</name>
<organism evidence="1 2">
    <name type="scientific">Colwellia ponticola</name>
    <dbReference type="NCBI Taxonomy" id="2304625"/>
    <lineage>
        <taxon>Bacteria</taxon>
        <taxon>Pseudomonadati</taxon>
        <taxon>Pseudomonadota</taxon>
        <taxon>Gammaproteobacteria</taxon>
        <taxon>Alteromonadales</taxon>
        <taxon>Colwelliaceae</taxon>
        <taxon>Colwellia</taxon>
    </lineage>
</organism>